<dbReference type="AlphaFoldDB" id="A0A8S1L413"/>
<comment type="caution">
    <text evidence="1">The sequence shown here is derived from an EMBL/GenBank/DDBJ whole genome shotgun (WGS) entry which is preliminary data.</text>
</comment>
<name>A0A8S1L413_PARPR</name>
<dbReference type="OMA" id="NCECVAN"/>
<proteinExistence type="predicted"/>
<organism evidence="1 2">
    <name type="scientific">Paramecium primaurelia</name>
    <dbReference type="NCBI Taxonomy" id="5886"/>
    <lineage>
        <taxon>Eukaryota</taxon>
        <taxon>Sar</taxon>
        <taxon>Alveolata</taxon>
        <taxon>Ciliophora</taxon>
        <taxon>Intramacronucleata</taxon>
        <taxon>Oligohymenophorea</taxon>
        <taxon>Peniculida</taxon>
        <taxon>Parameciidae</taxon>
        <taxon>Paramecium</taxon>
    </lineage>
</organism>
<evidence type="ECO:0000313" key="1">
    <source>
        <dbReference type="EMBL" id="CAD8059466.1"/>
    </source>
</evidence>
<dbReference type="Proteomes" id="UP000688137">
    <property type="component" value="Unassembled WGS sequence"/>
</dbReference>
<keyword evidence="2" id="KW-1185">Reference proteome</keyword>
<reference evidence="1" key="1">
    <citation type="submission" date="2021-01" db="EMBL/GenBank/DDBJ databases">
        <authorList>
            <consortium name="Genoscope - CEA"/>
            <person name="William W."/>
        </authorList>
    </citation>
    <scope>NUCLEOTIDE SEQUENCE</scope>
</reference>
<evidence type="ECO:0000313" key="2">
    <source>
        <dbReference type="Proteomes" id="UP000688137"/>
    </source>
</evidence>
<dbReference type="EMBL" id="CAJJDM010000028">
    <property type="protein sequence ID" value="CAD8059466.1"/>
    <property type="molecule type" value="Genomic_DNA"/>
</dbReference>
<protein>
    <submittedName>
        <fullName evidence="1">Uncharacterized protein</fullName>
    </submittedName>
</protein>
<accession>A0A8S1L413</accession>
<gene>
    <name evidence="1" type="ORF">PPRIM_AZ9-3.1.T0290003</name>
</gene>
<sequence length="423" mass="51208">MHMEYLTGNYFQLINFVDNETKSLNFIQYECLDDTTKEIKKFHQLGFSQTEQFIFSKQIEPSQYDDIWFFFQIISYISKKKVELAIYSQLNQIQKKLQNLAMPNRDQKQILYFGWSLKVYLNKRISIEFDYWSKITQYFQRIETCQCDWDKKNINQDSHLIYLDQLNNVSMKINCNTYTIAGWLQISNIYQISEEFTYQFMKINYKIENLVIFQQFYLFSPIQNKLIITKYQYYFLSVTLDFSKNPLLIRRELPIYNSITSWQYVQINLQESVLEFSIIFYEGQYTQSYKTTIDIKQFDNYQLKITYRNIQQSNLNYLDVIVKICYLIIVCKIQNNTNLIIVVKNVMVQINKIVQIVLRNQIEYIYQLIHFKLFNMFFRQKIIYQCITCESGYLLQDGSCYENQEQIPIIQINIGIQKQKVFQ</sequence>